<keyword evidence="2" id="KW-0276">Fatty acid metabolism</keyword>
<dbReference type="Gene3D" id="3.40.50.720">
    <property type="entry name" value="NAD(P)-binding Rossmann-like Domain"/>
    <property type="match status" value="1"/>
</dbReference>
<dbReference type="SUPFAM" id="SSF48179">
    <property type="entry name" value="6-phosphogluconate dehydrogenase C-terminal domain-like"/>
    <property type="match status" value="2"/>
</dbReference>
<evidence type="ECO:0000313" key="10">
    <source>
        <dbReference type="EMBL" id="MEK0085937.1"/>
    </source>
</evidence>
<dbReference type="InterPro" id="IPR006176">
    <property type="entry name" value="3-OHacyl-CoA_DH_NAD-bd"/>
</dbReference>
<dbReference type="InterPro" id="IPR008927">
    <property type="entry name" value="6-PGluconate_DH-like_C_sf"/>
</dbReference>
<feature type="domain" description="3-hydroxyacyl-CoA dehydrogenase C-terminal" evidence="8">
    <location>
        <begin position="348"/>
        <end position="400"/>
    </location>
</feature>
<name>A0ABU8Y171_9PROT</name>
<evidence type="ECO:0000256" key="6">
    <source>
        <dbReference type="ARBA" id="ARBA00023098"/>
    </source>
</evidence>
<dbReference type="SUPFAM" id="SSF51735">
    <property type="entry name" value="NAD(P)-binding Rossmann-fold domains"/>
    <property type="match status" value="1"/>
</dbReference>
<dbReference type="Pfam" id="PF02737">
    <property type="entry name" value="3HCDH_N"/>
    <property type="match status" value="1"/>
</dbReference>
<keyword evidence="6" id="KW-0443">Lipid metabolism</keyword>
<evidence type="ECO:0000313" key="11">
    <source>
        <dbReference type="Proteomes" id="UP001375743"/>
    </source>
</evidence>
<dbReference type="InterPro" id="IPR006108">
    <property type="entry name" value="3HC_DH_C"/>
</dbReference>
<dbReference type="InterPro" id="IPR036291">
    <property type="entry name" value="NAD(P)-bd_dom_sf"/>
</dbReference>
<dbReference type="RefSeq" id="WP_418161783.1">
    <property type="nucleotide sequence ID" value="NZ_JBBLZC010000038.1"/>
</dbReference>
<keyword evidence="11" id="KW-1185">Reference proteome</keyword>
<accession>A0ABU8Y171</accession>
<evidence type="ECO:0000259" key="8">
    <source>
        <dbReference type="Pfam" id="PF00725"/>
    </source>
</evidence>
<dbReference type="Pfam" id="PF00378">
    <property type="entry name" value="ECH_1"/>
    <property type="match status" value="1"/>
</dbReference>
<dbReference type="Gene3D" id="1.10.1040.50">
    <property type="match status" value="1"/>
</dbReference>
<evidence type="ECO:0000259" key="9">
    <source>
        <dbReference type="Pfam" id="PF02737"/>
    </source>
</evidence>
<evidence type="ECO:0000256" key="3">
    <source>
        <dbReference type="ARBA" id="ARBA00022963"/>
    </source>
</evidence>
<organism evidence="10 11">
    <name type="scientific">Benzoatithermus flavus</name>
    <dbReference type="NCBI Taxonomy" id="3108223"/>
    <lineage>
        <taxon>Bacteria</taxon>
        <taxon>Pseudomonadati</taxon>
        <taxon>Pseudomonadota</taxon>
        <taxon>Alphaproteobacteria</taxon>
        <taxon>Geminicoccales</taxon>
        <taxon>Geminicoccaceae</taxon>
        <taxon>Benzoatithermus</taxon>
    </lineage>
</organism>
<keyword evidence="4" id="KW-0560">Oxidoreductase</keyword>
<comment type="catalytic activity">
    <reaction evidence="7">
        <text>a (3S)-3-hydroxyacyl-CoA + NAD(+) = a 3-oxoacyl-CoA + NADH + H(+)</text>
        <dbReference type="Rhea" id="RHEA:22432"/>
        <dbReference type="ChEBI" id="CHEBI:15378"/>
        <dbReference type="ChEBI" id="CHEBI:57318"/>
        <dbReference type="ChEBI" id="CHEBI:57540"/>
        <dbReference type="ChEBI" id="CHEBI:57945"/>
        <dbReference type="ChEBI" id="CHEBI:90726"/>
        <dbReference type="EC" id="1.1.1.35"/>
    </reaction>
</comment>
<comment type="pathway">
    <text evidence="1">Lipid metabolism; fatty acid beta-oxidation.</text>
</comment>
<dbReference type="Proteomes" id="UP001375743">
    <property type="component" value="Unassembled WGS sequence"/>
</dbReference>
<comment type="caution">
    <text evidence="10">The sequence shown here is derived from an EMBL/GenBank/DDBJ whole genome shotgun (WGS) entry which is preliminary data.</text>
</comment>
<dbReference type="PANTHER" id="PTHR48075">
    <property type="entry name" value="3-HYDROXYACYL-COA DEHYDROGENASE FAMILY PROTEIN"/>
    <property type="match status" value="1"/>
</dbReference>
<proteinExistence type="predicted"/>
<dbReference type="InterPro" id="IPR029045">
    <property type="entry name" value="ClpP/crotonase-like_dom_sf"/>
</dbReference>
<feature type="domain" description="3-hydroxyacyl-CoA dehydrogenase C-terminal" evidence="8">
    <location>
        <begin position="191"/>
        <end position="292"/>
    </location>
</feature>
<dbReference type="PANTHER" id="PTHR48075:SF7">
    <property type="entry name" value="3-HYDROXYACYL-COA DEHYDROGENASE-RELATED"/>
    <property type="match status" value="1"/>
</dbReference>
<dbReference type="EMBL" id="JBBLZC010000038">
    <property type="protein sequence ID" value="MEK0085937.1"/>
    <property type="molecule type" value="Genomic_DNA"/>
</dbReference>
<keyword evidence="5" id="KW-0520">NAD</keyword>
<sequence length="776" mass="83568">MEIRQAAVIGAGVMGSGIAAHLANAGIPVLLLDIVPEGAKDRSVLARTALERMGKADPAPFMSPEAAKLVAPGNLEDDLDRLEAADWIVEAIVEEPEAKRQLYHRLEAVRRKGSIVSSNTSTIPLAYLVEGLPESFARDFLITHFFNPPRYMRLLELVAGPLTRPEAAAVLRDFADRRLGKGVVLAKDTPGFIANRIGGFWLRTAIHEAARLGLTVEEADAVMSGPVGIPKTGVFGLLDLVGIDLVPKVAASMGRLLPPGDRYREQAFDLPLIERMIAEGRTGRKGKGGFYRLREEGGRKVKEAIDLATGRYRRSERARPESIEAAKTQGLRALLTYPDRTGRYAWAVLSETLAYAAELVPAISDTIQGVDEAMRLGYNWKYGPFELIDRLGTGWLAEQLQAAGRPVPPLLALAAGRPFYRSEAGGLEQLGPDGAYHPVTRPEGVLLLADIKRTTEPILKNGSAALWDIGDGVACFEFTSKMNALDGDTLDLLARAIPLVAERYRAMVIYNEGTNFSVGANLGLALFALNVGLWSEIEALVQKGQETYRALKYASFPVVGAPSGLALGGGCEILLHCAAVQAHAESYLGLVETGVGIVPAWGGCKEMLLRHMTNPHRPGGPMPPIARVFELIGLATVAKSAAEAKQHLYLRPEDGITMNRDRLLADAKARALAMVEAGWRPPAPPAGIHLPGPTARTALELVLNGYVRLGKATPHDRVVAGALAEVLSGGDTDITEPLAEADLLALERRAFARLVRHPASIARIEHMLETGKPLRN</sequence>
<evidence type="ECO:0000256" key="2">
    <source>
        <dbReference type="ARBA" id="ARBA00022832"/>
    </source>
</evidence>
<keyword evidence="3" id="KW-0442">Lipid degradation</keyword>
<dbReference type="Pfam" id="PF00725">
    <property type="entry name" value="3HCDH"/>
    <property type="match status" value="2"/>
</dbReference>
<evidence type="ECO:0000256" key="1">
    <source>
        <dbReference type="ARBA" id="ARBA00005005"/>
    </source>
</evidence>
<dbReference type="SUPFAM" id="SSF52096">
    <property type="entry name" value="ClpP/crotonase"/>
    <property type="match status" value="1"/>
</dbReference>
<protein>
    <submittedName>
        <fullName evidence="10">3-hydroxyacyl-CoA dehydrogenase NAD-binding domain-containing protein</fullName>
    </submittedName>
</protein>
<evidence type="ECO:0000256" key="4">
    <source>
        <dbReference type="ARBA" id="ARBA00023002"/>
    </source>
</evidence>
<dbReference type="Gene3D" id="3.90.226.10">
    <property type="entry name" value="2-enoyl-CoA Hydratase, Chain A, domain 1"/>
    <property type="match status" value="1"/>
</dbReference>
<reference evidence="10 11" key="1">
    <citation type="submission" date="2024-01" db="EMBL/GenBank/DDBJ databases">
        <title>Multi-omics insights into the function and evolution of sodium benzoate biodegradation pathways in Benzoatithermus flavus gen. nov., sp. nov. from hot spring.</title>
        <authorList>
            <person name="Hu C.-J."/>
            <person name="Li W.-J."/>
        </authorList>
    </citation>
    <scope>NUCLEOTIDE SEQUENCE [LARGE SCALE GENOMIC DNA]</scope>
    <source>
        <strain evidence="10 11">SYSU G07066</strain>
    </source>
</reference>
<evidence type="ECO:0000256" key="7">
    <source>
        <dbReference type="ARBA" id="ARBA00049556"/>
    </source>
</evidence>
<dbReference type="CDD" id="cd06558">
    <property type="entry name" value="crotonase-like"/>
    <property type="match status" value="1"/>
</dbReference>
<evidence type="ECO:0000256" key="5">
    <source>
        <dbReference type="ARBA" id="ARBA00023027"/>
    </source>
</evidence>
<gene>
    <name evidence="10" type="ORF">U1T56_22505</name>
</gene>
<feature type="domain" description="3-hydroxyacyl-CoA dehydrogenase NAD binding" evidence="9">
    <location>
        <begin position="6"/>
        <end position="189"/>
    </location>
</feature>
<dbReference type="InterPro" id="IPR001753">
    <property type="entry name" value="Enoyl-CoA_hydra/iso"/>
</dbReference>